<proteinExistence type="predicted"/>
<evidence type="ECO:0000256" key="1">
    <source>
        <dbReference type="SAM" id="MobiDB-lite"/>
    </source>
</evidence>
<gene>
    <name evidence="2" type="ORF">AB675_12134</name>
</gene>
<dbReference type="AlphaFoldDB" id="A0A0N1H6P4"/>
<feature type="region of interest" description="Disordered" evidence="1">
    <location>
        <begin position="1"/>
        <end position="55"/>
    </location>
</feature>
<evidence type="ECO:0000313" key="3">
    <source>
        <dbReference type="Proteomes" id="UP000038010"/>
    </source>
</evidence>
<dbReference type="GeneID" id="28732920"/>
<dbReference type="STRING" id="1664694.A0A0N1H6P4"/>
<name>A0A0N1H6P4_9EURO</name>
<feature type="compositionally biased region" description="Pro residues" evidence="1">
    <location>
        <begin position="37"/>
        <end position="51"/>
    </location>
</feature>
<protein>
    <submittedName>
        <fullName evidence="2">Uncharacterized protein</fullName>
    </submittedName>
</protein>
<sequence length="198" mass="21372">MSATGHQDGVSARSTPQTTATQPVPNRPPIVQATPPVSNPPPNTQPTPPARPVVTPEQFAEIQKKRSQDIKELDTLGGKILELLGQMTTQDAMSLVADLALLKSNHEPYSPAPAEYQRLQEQFVPLQSRFSPPGALISIAPLNLSSAQEIQGLRKANEAIFCCAIFAGGLGQRVLDQSFLETFVPFGGSYRRCKRISG</sequence>
<dbReference type="VEuPathDB" id="FungiDB:AB675_12134"/>
<accession>A0A0N1H6P4</accession>
<dbReference type="OrthoDB" id="3366990at2759"/>
<organism evidence="2 3">
    <name type="scientific">Cyphellophora attinorum</name>
    <dbReference type="NCBI Taxonomy" id="1664694"/>
    <lineage>
        <taxon>Eukaryota</taxon>
        <taxon>Fungi</taxon>
        <taxon>Dikarya</taxon>
        <taxon>Ascomycota</taxon>
        <taxon>Pezizomycotina</taxon>
        <taxon>Eurotiomycetes</taxon>
        <taxon>Chaetothyriomycetidae</taxon>
        <taxon>Chaetothyriales</taxon>
        <taxon>Cyphellophoraceae</taxon>
        <taxon>Cyphellophora</taxon>
    </lineage>
</organism>
<evidence type="ECO:0000313" key="2">
    <source>
        <dbReference type="EMBL" id="KPI38437.1"/>
    </source>
</evidence>
<dbReference type="Proteomes" id="UP000038010">
    <property type="component" value="Unassembled WGS sequence"/>
</dbReference>
<dbReference type="RefSeq" id="XP_017998400.1">
    <property type="nucleotide sequence ID" value="XM_018141040.1"/>
</dbReference>
<reference evidence="2 3" key="1">
    <citation type="submission" date="2015-06" db="EMBL/GenBank/DDBJ databases">
        <title>Draft genome of the ant-associated black yeast Phialophora attae CBS 131958.</title>
        <authorList>
            <person name="Moreno L.F."/>
            <person name="Stielow B.J."/>
            <person name="de Hoog S."/>
            <person name="Vicente V.A."/>
            <person name="Weiss V.A."/>
            <person name="de Vries M."/>
            <person name="Cruz L.M."/>
            <person name="Souza E.M."/>
        </authorList>
    </citation>
    <scope>NUCLEOTIDE SEQUENCE [LARGE SCALE GENOMIC DNA]</scope>
    <source>
        <strain evidence="2 3">CBS 131958</strain>
    </source>
</reference>
<keyword evidence="3" id="KW-1185">Reference proteome</keyword>
<dbReference type="EMBL" id="LFJN01000019">
    <property type="protein sequence ID" value="KPI38437.1"/>
    <property type="molecule type" value="Genomic_DNA"/>
</dbReference>
<comment type="caution">
    <text evidence="2">The sequence shown here is derived from an EMBL/GenBank/DDBJ whole genome shotgun (WGS) entry which is preliminary data.</text>
</comment>
<feature type="compositionally biased region" description="Polar residues" evidence="1">
    <location>
        <begin position="12"/>
        <end position="24"/>
    </location>
</feature>